<dbReference type="InterPro" id="IPR003172">
    <property type="entry name" value="ML_dom"/>
</dbReference>
<feature type="domain" description="MD-2-related lipid-recognition" evidence="1">
    <location>
        <begin position="726"/>
        <end position="842"/>
    </location>
</feature>
<reference evidence="2" key="1">
    <citation type="journal article" date="2012" name="Nature">
        <title>The oyster genome reveals stress adaptation and complexity of shell formation.</title>
        <authorList>
            <person name="Zhang G."/>
            <person name="Fang X."/>
            <person name="Guo X."/>
            <person name="Li L."/>
            <person name="Luo R."/>
            <person name="Xu F."/>
            <person name="Yang P."/>
            <person name="Zhang L."/>
            <person name="Wang X."/>
            <person name="Qi H."/>
            <person name="Xiong Z."/>
            <person name="Que H."/>
            <person name="Xie Y."/>
            <person name="Holland P.W."/>
            <person name="Paps J."/>
            <person name="Zhu Y."/>
            <person name="Wu F."/>
            <person name="Chen Y."/>
            <person name="Wang J."/>
            <person name="Peng C."/>
            <person name="Meng J."/>
            <person name="Yang L."/>
            <person name="Liu J."/>
            <person name="Wen B."/>
            <person name="Zhang N."/>
            <person name="Huang Z."/>
            <person name="Zhu Q."/>
            <person name="Feng Y."/>
            <person name="Mount A."/>
            <person name="Hedgecock D."/>
            <person name="Xu Z."/>
            <person name="Liu Y."/>
            <person name="Domazet-Loso T."/>
            <person name="Du Y."/>
            <person name="Sun X."/>
            <person name="Zhang S."/>
            <person name="Liu B."/>
            <person name="Cheng P."/>
            <person name="Jiang X."/>
            <person name="Li J."/>
            <person name="Fan D."/>
            <person name="Wang W."/>
            <person name="Fu W."/>
            <person name="Wang T."/>
            <person name="Wang B."/>
            <person name="Zhang J."/>
            <person name="Peng Z."/>
            <person name="Li Y."/>
            <person name="Li N."/>
            <person name="Wang J."/>
            <person name="Chen M."/>
            <person name="He Y."/>
            <person name="Tan F."/>
            <person name="Song X."/>
            <person name="Zheng Q."/>
            <person name="Huang R."/>
            <person name="Yang H."/>
            <person name="Du X."/>
            <person name="Chen L."/>
            <person name="Yang M."/>
            <person name="Gaffney P.M."/>
            <person name="Wang S."/>
            <person name="Luo L."/>
            <person name="She Z."/>
            <person name="Ming Y."/>
            <person name="Huang W."/>
            <person name="Zhang S."/>
            <person name="Huang B."/>
            <person name="Zhang Y."/>
            <person name="Qu T."/>
            <person name="Ni P."/>
            <person name="Miao G."/>
            <person name="Wang J."/>
            <person name="Wang Q."/>
            <person name="Steinberg C.E."/>
            <person name="Wang H."/>
            <person name="Li N."/>
            <person name="Qian L."/>
            <person name="Zhang G."/>
            <person name="Li Y."/>
            <person name="Yang H."/>
            <person name="Liu X."/>
            <person name="Wang J."/>
            <person name="Yin Y."/>
            <person name="Wang J."/>
        </authorList>
    </citation>
    <scope>NUCLEOTIDE SEQUENCE [LARGE SCALE GENOMIC DNA]</scope>
    <source>
        <strain evidence="2">05x7-T-G4-1.051#20</strain>
    </source>
</reference>
<protein>
    <recommendedName>
        <fullName evidence="1">MD-2-related lipid-recognition domain-containing protein</fullName>
    </recommendedName>
</protein>
<sequence>MLLPTPINKETDNNTGRAIVCGPEGAEFNVTWKPKIIDPERFVQIHVDFIAPTNFTEGKAHVDVYLKGSPDRLFSMDQEIACDDFIKLYPILCPLKKGGLKFVFYIHCLHYNVNFTILLFNQHFCSMKNLTFDLQISFLEFLCISTSYKHYQSEVAMKSLAIQCLASIIVFISLSFSREDGEGRGRPNYVLVDKKINVKEIIRFGRRGDANGEVSEFDSPKDNAESGSSLTSLLTRVSNAINLRKMKNMLPLSGLELSDTGTAIVCGPPGAHLNVSWTPKLVDREKAIKFYLDIINPIDFGHGQGHIDVYLEDSPDPVFSVDQDIACNDIHQMTKLITCPLKKGNRIKVPFSYSDLSRVPVGAYTIVLKIISYDTNPHALFACLNFTLRLIDYENLSFSQEDGKTRSDTNYVVIDKQINIKEIIRFGGRGGDVKGENAKIEVPENNGVFDSSLTSLSSLMTKAHNAANLKNLKGMLPLSGLQWLDKAENNTGTAFVCGPKGAHLNISWVPKVIDPQKSVMIYFDVTNPIDFNKGLAHLDVYMEGSPDPIFSLDQDVACDDLKHVAPFIGCPLKKGAIITGYEYDVLNVGSIQTHFVKLELIMKTLAAQFLVCVVVFVSLAFSQEDGEGRGLPKYAVVNKQINIREIIRFGWRRGEEGQEDTASFEIPEDNSNSWTSLSSLLTKASNAASLRKMKTMLPLSGLRWLDQTDNDPGKAVVCGPEGAHFNITWEPKVVDSQKSVKVDFDITNPIDFDKGQVHLELYQKGSSDPMFSLDQDMSCSQIAQVAPFVKCPLKKGNRLVHSLEYNKLKALKPGTYTIALKIFSYEGNPHPLFACLNFTVQLV</sequence>
<evidence type="ECO:0000313" key="2">
    <source>
        <dbReference type="EMBL" id="EKC33766.1"/>
    </source>
</evidence>
<evidence type="ECO:0000259" key="1">
    <source>
        <dbReference type="Pfam" id="PF02221"/>
    </source>
</evidence>
<dbReference type="Gene3D" id="2.60.40.770">
    <property type="match status" value="2"/>
</dbReference>
<dbReference type="InterPro" id="IPR014756">
    <property type="entry name" value="Ig_E-set"/>
</dbReference>
<organism evidence="2">
    <name type="scientific">Magallana gigas</name>
    <name type="common">Pacific oyster</name>
    <name type="synonym">Crassostrea gigas</name>
    <dbReference type="NCBI Taxonomy" id="29159"/>
    <lineage>
        <taxon>Eukaryota</taxon>
        <taxon>Metazoa</taxon>
        <taxon>Spiralia</taxon>
        <taxon>Lophotrochozoa</taxon>
        <taxon>Mollusca</taxon>
        <taxon>Bivalvia</taxon>
        <taxon>Autobranchia</taxon>
        <taxon>Pteriomorphia</taxon>
        <taxon>Ostreida</taxon>
        <taxon>Ostreoidea</taxon>
        <taxon>Ostreidae</taxon>
        <taxon>Magallana</taxon>
    </lineage>
</organism>
<dbReference type="InParanoid" id="K1RHT2"/>
<proteinExistence type="predicted"/>
<feature type="domain" description="MD-2-related lipid-recognition" evidence="1">
    <location>
        <begin position="284"/>
        <end position="389"/>
    </location>
</feature>
<dbReference type="Pfam" id="PF02221">
    <property type="entry name" value="E1_DerP2_DerF2"/>
    <property type="match status" value="2"/>
</dbReference>
<name>K1RHT2_MAGGI</name>
<dbReference type="HOGENOM" id="CLU_337790_0_0_1"/>
<accession>K1RHT2</accession>
<gene>
    <name evidence="2" type="ORF">CGI_10023300</name>
</gene>
<dbReference type="SUPFAM" id="SSF81296">
    <property type="entry name" value="E set domains"/>
    <property type="match status" value="2"/>
</dbReference>
<dbReference type="EMBL" id="JH817877">
    <property type="protein sequence ID" value="EKC33766.1"/>
    <property type="molecule type" value="Genomic_DNA"/>
</dbReference>
<dbReference type="AlphaFoldDB" id="K1RHT2"/>